<protein>
    <submittedName>
        <fullName evidence="1">Uncharacterized protein</fullName>
    </submittedName>
</protein>
<reference evidence="1 2" key="1">
    <citation type="submission" date="2021-06" db="EMBL/GenBank/DDBJ databases">
        <authorList>
            <person name="Palmer J.M."/>
        </authorList>
    </citation>
    <scope>NUCLEOTIDE SEQUENCE [LARGE SCALE GENOMIC DNA]</scope>
    <source>
        <strain evidence="1 2">XR_2019</strain>
        <tissue evidence="1">Muscle</tissue>
    </source>
</reference>
<dbReference type="Proteomes" id="UP001444071">
    <property type="component" value="Unassembled WGS sequence"/>
</dbReference>
<dbReference type="InterPro" id="IPR036397">
    <property type="entry name" value="RNaseH_sf"/>
</dbReference>
<dbReference type="EMBL" id="JAHRIM010050287">
    <property type="protein sequence ID" value="MEQ2268614.1"/>
    <property type="molecule type" value="Genomic_DNA"/>
</dbReference>
<accession>A0ABV0WHL7</accession>
<comment type="caution">
    <text evidence="1">The sequence shown here is derived from an EMBL/GenBank/DDBJ whole genome shotgun (WGS) entry which is preliminary data.</text>
</comment>
<evidence type="ECO:0000313" key="2">
    <source>
        <dbReference type="Proteomes" id="UP001444071"/>
    </source>
</evidence>
<proteinExistence type="predicted"/>
<dbReference type="Gene3D" id="3.30.420.10">
    <property type="entry name" value="Ribonuclease H-like superfamily/Ribonuclease H"/>
    <property type="match status" value="1"/>
</dbReference>
<organism evidence="1 2">
    <name type="scientific">Xenotaenia resolanae</name>
    <dbReference type="NCBI Taxonomy" id="208358"/>
    <lineage>
        <taxon>Eukaryota</taxon>
        <taxon>Metazoa</taxon>
        <taxon>Chordata</taxon>
        <taxon>Craniata</taxon>
        <taxon>Vertebrata</taxon>
        <taxon>Euteleostomi</taxon>
        <taxon>Actinopterygii</taxon>
        <taxon>Neopterygii</taxon>
        <taxon>Teleostei</taxon>
        <taxon>Neoteleostei</taxon>
        <taxon>Acanthomorphata</taxon>
        <taxon>Ovalentaria</taxon>
        <taxon>Atherinomorphae</taxon>
        <taxon>Cyprinodontiformes</taxon>
        <taxon>Goodeidae</taxon>
        <taxon>Xenotaenia</taxon>
    </lineage>
</organism>
<name>A0ABV0WHL7_9TELE</name>
<gene>
    <name evidence="1" type="ORF">XENORESO_008002</name>
</gene>
<evidence type="ECO:0000313" key="1">
    <source>
        <dbReference type="EMBL" id="MEQ2268614.1"/>
    </source>
</evidence>
<sequence length="123" mass="14043">MMAANHVGDVKESSMHQPLLLPEQPWQRWCHSVSRLSSQYRTALHLVNGTMISPYYLNNIINPVIVSLHEQHGPNIIFMEDNTPARPGRIIREQLLEAVVNGKEWPERSPDLNPIENLSCVII</sequence>
<keyword evidence="2" id="KW-1185">Reference proteome</keyword>